<protein>
    <submittedName>
        <fullName evidence="2">Formylglycine-generating enzyme family protein</fullName>
    </submittedName>
</protein>
<accession>A0A3S8U3M0</accession>
<dbReference type="GO" id="GO:0120147">
    <property type="term" value="F:formylglycine-generating oxidase activity"/>
    <property type="evidence" value="ECO:0007669"/>
    <property type="project" value="TreeGrafter"/>
</dbReference>
<dbReference type="PANTHER" id="PTHR23150">
    <property type="entry name" value="SULFATASE MODIFYING FACTOR 1, 2"/>
    <property type="match status" value="1"/>
</dbReference>
<dbReference type="RefSeq" id="WP_125324405.1">
    <property type="nucleotide sequence ID" value="NZ_CP034328.1"/>
</dbReference>
<evidence type="ECO:0000313" key="2">
    <source>
        <dbReference type="EMBL" id="AZL58204.1"/>
    </source>
</evidence>
<dbReference type="Pfam" id="PF03781">
    <property type="entry name" value="FGE-sulfatase"/>
    <property type="match status" value="1"/>
</dbReference>
<dbReference type="EMBL" id="CP034328">
    <property type="protein sequence ID" value="AZL58204.1"/>
    <property type="molecule type" value="Genomic_DNA"/>
</dbReference>
<sequence>MKALPVLIPFVVLAGLATWHFPVTIPFRIPETALPETVVIAAGTQAYRPAGEFRQGTRIVDAPLQQDAAPRLEIMKHQVSAQDYALCVRAGVCQSTDVTGTAKVAQTNVNFTDAAAYAAWLSDQTGSLWRLPTDAEWLRAAGERGFDDGFDAAANGADPSRRWIASYQREVALRGEADLTLHPLGHFGVNDLGVADIAGNVWEWTQTCFQNGTLTADGSAIATRSDYCGVRAVQGKHRAFVIDFIRDARSGGCAAGVPPDFLGFRLVREGGD</sequence>
<dbReference type="Proteomes" id="UP000282002">
    <property type="component" value="Chromosome"/>
</dbReference>
<dbReference type="InterPro" id="IPR016187">
    <property type="entry name" value="CTDL_fold"/>
</dbReference>
<dbReference type="PANTHER" id="PTHR23150:SF19">
    <property type="entry name" value="FORMYLGLYCINE-GENERATING ENZYME"/>
    <property type="match status" value="1"/>
</dbReference>
<dbReference type="SUPFAM" id="SSF56436">
    <property type="entry name" value="C-type lectin-like"/>
    <property type="match status" value="1"/>
</dbReference>
<name>A0A3S8U3M0_9RHOB</name>
<organism evidence="2 3">
    <name type="scientific">Tabrizicola piscis</name>
    <dbReference type="NCBI Taxonomy" id="2494374"/>
    <lineage>
        <taxon>Bacteria</taxon>
        <taxon>Pseudomonadati</taxon>
        <taxon>Pseudomonadota</taxon>
        <taxon>Alphaproteobacteria</taxon>
        <taxon>Rhodobacterales</taxon>
        <taxon>Paracoccaceae</taxon>
        <taxon>Tabrizicola</taxon>
    </lineage>
</organism>
<keyword evidence="3" id="KW-1185">Reference proteome</keyword>
<dbReference type="InterPro" id="IPR051043">
    <property type="entry name" value="Sulfatase_Mod_Factor_Kinase"/>
</dbReference>
<dbReference type="OrthoDB" id="9768004at2"/>
<reference evidence="2 3" key="1">
    <citation type="submission" date="2018-12" db="EMBL/GenBank/DDBJ databases">
        <title>Complete genome sequencing of Tabrizicola sp. K13M18.</title>
        <authorList>
            <person name="Bae J.-W."/>
        </authorList>
    </citation>
    <scope>NUCLEOTIDE SEQUENCE [LARGE SCALE GENOMIC DNA]</scope>
    <source>
        <strain evidence="2 3">K13M18</strain>
    </source>
</reference>
<evidence type="ECO:0000313" key="3">
    <source>
        <dbReference type="Proteomes" id="UP000282002"/>
    </source>
</evidence>
<dbReference type="Gene3D" id="3.90.1580.10">
    <property type="entry name" value="paralog of FGE (formylglycine-generating enzyme)"/>
    <property type="match status" value="1"/>
</dbReference>
<dbReference type="InterPro" id="IPR005532">
    <property type="entry name" value="SUMF_dom"/>
</dbReference>
<feature type="domain" description="Sulfatase-modifying factor enzyme-like" evidence="1">
    <location>
        <begin position="35"/>
        <end position="268"/>
    </location>
</feature>
<gene>
    <name evidence="2" type="ORF">EI545_04730</name>
</gene>
<dbReference type="InterPro" id="IPR042095">
    <property type="entry name" value="SUMF_sf"/>
</dbReference>
<proteinExistence type="predicted"/>
<dbReference type="KEGG" id="taw:EI545_04730"/>
<dbReference type="AlphaFoldDB" id="A0A3S8U3M0"/>
<evidence type="ECO:0000259" key="1">
    <source>
        <dbReference type="Pfam" id="PF03781"/>
    </source>
</evidence>